<organism evidence="3">
    <name type="scientific">marine metagenome</name>
    <dbReference type="NCBI Taxonomy" id="408172"/>
    <lineage>
        <taxon>unclassified sequences</taxon>
        <taxon>metagenomes</taxon>
        <taxon>ecological metagenomes</taxon>
    </lineage>
</organism>
<dbReference type="EMBL" id="UINC01030134">
    <property type="protein sequence ID" value="SVB14026.1"/>
    <property type="molecule type" value="Genomic_DNA"/>
</dbReference>
<feature type="transmembrane region" description="Helical" evidence="2">
    <location>
        <begin position="126"/>
        <end position="151"/>
    </location>
</feature>
<evidence type="ECO:0000256" key="1">
    <source>
        <dbReference type="SAM" id="MobiDB-lite"/>
    </source>
</evidence>
<gene>
    <name evidence="3" type="ORF">METZ01_LOCUS166880</name>
</gene>
<name>A0A382BJJ9_9ZZZZ</name>
<proteinExistence type="predicted"/>
<accession>A0A382BJJ9</accession>
<keyword evidence="2" id="KW-1133">Transmembrane helix</keyword>
<dbReference type="AlphaFoldDB" id="A0A382BJJ9"/>
<feature type="transmembrane region" description="Helical" evidence="2">
    <location>
        <begin position="26"/>
        <end position="43"/>
    </location>
</feature>
<protein>
    <submittedName>
        <fullName evidence="3">Uncharacterized protein</fullName>
    </submittedName>
</protein>
<feature type="transmembrane region" description="Helical" evidence="2">
    <location>
        <begin position="79"/>
        <end position="105"/>
    </location>
</feature>
<evidence type="ECO:0000256" key="2">
    <source>
        <dbReference type="SAM" id="Phobius"/>
    </source>
</evidence>
<feature type="region of interest" description="Disordered" evidence="1">
    <location>
        <begin position="394"/>
        <end position="419"/>
    </location>
</feature>
<sequence>MGPINLYFDFRDIFRAPRLALSGKKIWILIVGNLAGYILYWIFTYLSLLFASDIAFGDAVSKYGLYPCLFGNDAPTLSWIIYFIGIEAWIIAIFMSCTAVARVTLKQLKGNDFFSAKDAWQFVYKHWHPVVFTPISVALIILFFLFFAAIFALFGKIPVLGEFLFTVLYLFYFFGSVFTVYTLFVLLVAFVYTPAIVGAYEEDTMGTVFQSYSITWSQPWRLIFYHFILVPIALIGVNILAWFWRAGFQLINYIFGCDWFMGEKLDNVLSYASSLVYADWMSGMPDIADITSVTEISSTILPTIASFAQSICIGLTYLVKLMVTGLPNLSYHLGSEVLSGTEIISGIILSIAFFLILLSVLSYGLSILSVGETIMFVIFKKNSDDDNLLERKDEDELEEENDETNFDFDDDDNNGDSEE</sequence>
<feature type="compositionally biased region" description="Acidic residues" evidence="1">
    <location>
        <begin position="395"/>
        <end position="419"/>
    </location>
</feature>
<evidence type="ECO:0000313" key="3">
    <source>
        <dbReference type="EMBL" id="SVB14026.1"/>
    </source>
</evidence>
<feature type="transmembrane region" description="Helical" evidence="2">
    <location>
        <begin position="220"/>
        <end position="244"/>
    </location>
</feature>
<keyword evidence="2" id="KW-0472">Membrane</keyword>
<feature type="transmembrane region" description="Helical" evidence="2">
    <location>
        <begin position="343"/>
        <end position="371"/>
    </location>
</feature>
<keyword evidence="2" id="KW-0812">Transmembrane</keyword>
<reference evidence="3" key="1">
    <citation type="submission" date="2018-05" db="EMBL/GenBank/DDBJ databases">
        <authorList>
            <person name="Lanie J.A."/>
            <person name="Ng W.-L."/>
            <person name="Kazmierczak K.M."/>
            <person name="Andrzejewski T.M."/>
            <person name="Davidsen T.M."/>
            <person name="Wayne K.J."/>
            <person name="Tettelin H."/>
            <person name="Glass J.I."/>
            <person name="Rusch D."/>
            <person name="Podicherti R."/>
            <person name="Tsui H.-C.T."/>
            <person name="Winkler M.E."/>
        </authorList>
    </citation>
    <scope>NUCLEOTIDE SEQUENCE</scope>
</reference>